<dbReference type="Proteomes" id="UP001277471">
    <property type="component" value="Unassembled WGS sequence"/>
</dbReference>
<dbReference type="Proteomes" id="UP000298774">
    <property type="component" value="Plasmid p2"/>
</dbReference>
<protein>
    <recommendedName>
        <fullName evidence="5">DUF5666 domain-containing protein</fullName>
    </recommendedName>
</protein>
<dbReference type="AlphaFoldDB" id="A0A0P0FE87"/>
<evidence type="ECO:0000313" key="1">
    <source>
        <dbReference type="EMBL" id="MDX5955364.1"/>
    </source>
</evidence>
<reference evidence="1 4" key="2">
    <citation type="submission" date="2023-11" db="EMBL/GenBank/DDBJ databases">
        <title>MicrobeMod: A computational toolkit for identifying prokaryotic methylation and restriction-modification with nanopore sequencing.</title>
        <authorList>
            <person name="Crits-Christoph A."/>
            <person name="Kang S.C."/>
            <person name="Lee H."/>
            <person name="Ostrov N."/>
        </authorList>
    </citation>
    <scope>NUCLEOTIDE SEQUENCE [LARGE SCALE GENOMIC DNA]</scope>
    <source>
        <strain evidence="1 4">ATCC 29145</strain>
    </source>
</reference>
<dbReference type="RefSeq" id="WP_035671791.1">
    <property type="nucleotide sequence ID" value="NZ_CP012916.1"/>
</dbReference>
<evidence type="ECO:0008006" key="5">
    <source>
        <dbReference type="Google" id="ProtNLM"/>
    </source>
</evidence>
<name>A0A0P0FE87_AZOBR</name>
<evidence type="ECO:0000313" key="4">
    <source>
        <dbReference type="Proteomes" id="UP001277471"/>
    </source>
</evidence>
<reference evidence="2 3" key="1">
    <citation type="submission" date="2018-09" db="EMBL/GenBank/DDBJ databases">
        <title>Whole genome based analysis of evolution and adaptive divergence in Indian and Brazilian strains of Azospirillum brasilense.</title>
        <authorList>
            <person name="Singh C."/>
            <person name="Tripathi A.K."/>
        </authorList>
    </citation>
    <scope>NUCLEOTIDE SEQUENCE [LARGE SCALE GENOMIC DNA]</scope>
    <source>
        <strain evidence="2 3">MTCC4038</strain>
        <plasmid evidence="2 3">p2</plasmid>
    </source>
</reference>
<keyword evidence="2" id="KW-0614">Plasmid</keyword>
<gene>
    <name evidence="2" type="ORF">D3868_23790</name>
    <name evidence="1" type="ORF">SIM66_29780</name>
</gene>
<accession>A0A0P0FE87</accession>
<dbReference type="EMBL" id="CP032341">
    <property type="protein sequence ID" value="QCO12068.1"/>
    <property type="molecule type" value="Genomic_DNA"/>
</dbReference>
<organism evidence="2 3">
    <name type="scientific">Azospirillum brasilense</name>
    <dbReference type="NCBI Taxonomy" id="192"/>
    <lineage>
        <taxon>Bacteria</taxon>
        <taxon>Pseudomonadati</taxon>
        <taxon>Pseudomonadota</taxon>
        <taxon>Alphaproteobacteria</taxon>
        <taxon>Rhodospirillales</taxon>
        <taxon>Azospirillaceae</taxon>
        <taxon>Azospirillum</taxon>
    </lineage>
</organism>
<dbReference type="GeneID" id="56450849"/>
<dbReference type="EMBL" id="JAWXYC010000005">
    <property type="protein sequence ID" value="MDX5955364.1"/>
    <property type="molecule type" value="Genomic_DNA"/>
</dbReference>
<sequence>MKRRATLPTATATAVGILCGVFLVPGTVPHPASAQDRPVLTNVIPESAAVTLHAKITAIDAAKRKVTLTGRSGTPVTVMAGPAVRLEMLKVGDTVDAQFYRSVAFMVSQPGAPVPEDEIQQTVARSVEAPGGIGVQVTRLSGLVVGIDLGANSIDLVNPNGGEVYTVNVTDPARQAKLPSLKVGDTITAVVSEALAVSIEPARKSWF</sequence>
<evidence type="ECO:0000313" key="2">
    <source>
        <dbReference type="EMBL" id="QCO12068.1"/>
    </source>
</evidence>
<geneLocation type="plasmid" evidence="2 3">
    <name>p2</name>
</geneLocation>
<keyword evidence="4" id="KW-1185">Reference proteome</keyword>
<proteinExistence type="predicted"/>
<dbReference type="KEGG" id="abf:AMK58_24110"/>
<evidence type="ECO:0000313" key="3">
    <source>
        <dbReference type="Proteomes" id="UP000298774"/>
    </source>
</evidence>